<evidence type="ECO:0000256" key="3">
    <source>
        <dbReference type="ARBA" id="ARBA00022801"/>
    </source>
</evidence>
<evidence type="ECO:0000256" key="5">
    <source>
        <dbReference type="ARBA" id="ARBA00023049"/>
    </source>
</evidence>
<sequence length="157" mass="18236">MTTLYLTETAWSQIRRAVGHYPELETGGILLGYKQDANSWIITFASEPGPNALRMQHSILFDDNYLHRIIKRKTRPNSKIQYIGDWHSHTMPRLTPSRTDKNTFVQKSNQNEYRSNSPIMLIVGYNRQKQLMARGYFLEKGIRSFSKIEVQTSQAAQ</sequence>
<dbReference type="AlphaFoldDB" id="A0A075R7V3"/>
<evidence type="ECO:0000256" key="1">
    <source>
        <dbReference type="ARBA" id="ARBA00022670"/>
    </source>
</evidence>
<keyword evidence="3" id="KW-0378">Hydrolase</keyword>
<reference evidence="7 8" key="1">
    <citation type="journal article" date="2011" name="J. Bacteriol.">
        <title>Genome sequence of Brevibacillus laterosporus LMG 15441, a pathogen of invertebrates.</title>
        <authorList>
            <person name="Djukic M."/>
            <person name="Poehlein A."/>
            <person name="Thurmer A."/>
            <person name="Daniel R."/>
        </authorList>
    </citation>
    <scope>NUCLEOTIDE SEQUENCE [LARGE SCALE GENOMIC DNA]</scope>
    <source>
        <strain evidence="7 8">LMG 15441</strain>
    </source>
</reference>
<keyword evidence="2" id="KW-0479">Metal-binding</keyword>
<feature type="domain" description="JAB" evidence="6">
    <location>
        <begin position="10"/>
        <end position="124"/>
    </location>
</feature>
<dbReference type="STRING" id="1042163.BRLA_c013200"/>
<dbReference type="Pfam" id="PF14464">
    <property type="entry name" value="Prok-JAB"/>
    <property type="match status" value="1"/>
</dbReference>
<dbReference type="HOGENOM" id="CLU_1902679_0_0_9"/>
<dbReference type="InterPro" id="IPR028090">
    <property type="entry name" value="JAB_dom_prok"/>
</dbReference>
<dbReference type="RefSeq" id="WP_003338305.1">
    <property type="nucleotide sequence ID" value="NZ_CP007806.1"/>
</dbReference>
<evidence type="ECO:0000256" key="4">
    <source>
        <dbReference type="ARBA" id="ARBA00022833"/>
    </source>
</evidence>
<dbReference type="EMBL" id="CP007806">
    <property type="protein sequence ID" value="AIG25660.1"/>
    <property type="molecule type" value="Genomic_DNA"/>
</dbReference>
<proteinExistence type="predicted"/>
<evidence type="ECO:0000256" key="2">
    <source>
        <dbReference type="ARBA" id="ARBA00022723"/>
    </source>
</evidence>
<dbReference type="KEGG" id="blr:BRLA_c013200"/>
<name>A0A075R7V3_BRELA</name>
<organism evidence="7 8">
    <name type="scientific">Brevibacillus laterosporus LMG 15441</name>
    <dbReference type="NCBI Taxonomy" id="1042163"/>
    <lineage>
        <taxon>Bacteria</taxon>
        <taxon>Bacillati</taxon>
        <taxon>Bacillota</taxon>
        <taxon>Bacilli</taxon>
        <taxon>Bacillales</taxon>
        <taxon>Paenibacillaceae</taxon>
        <taxon>Brevibacillus</taxon>
    </lineage>
</organism>
<accession>A0A075R7V3</accession>
<keyword evidence="4" id="KW-0862">Zinc</keyword>
<dbReference type="GO" id="GO:0008237">
    <property type="term" value="F:metallopeptidase activity"/>
    <property type="evidence" value="ECO:0007669"/>
    <property type="project" value="UniProtKB-KW"/>
</dbReference>
<keyword evidence="5" id="KW-0482">Metalloprotease</keyword>
<protein>
    <recommendedName>
        <fullName evidence="6">JAB domain-containing protein</fullName>
    </recommendedName>
</protein>
<dbReference type="GO" id="GO:0006508">
    <property type="term" value="P:proteolysis"/>
    <property type="evidence" value="ECO:0007669"/>
    <property type="project" value="UniProtKB-KW"/>
</dbReference>
<dbReference type="eggNOG" id="ENOG5033D0A">
    <property type="taxonomic scope" value="Bacteria"/>
</dbReference>
<dbReference type="Gene3D" id="3.40.140.10">
    <property type="entry name" value="Cytidine Deaminase, domain 2"/>
    <property type="match status" value="1"/>
</dbReference>
<keyword evidence="1" id="KW-0645">Protease</keyword>
<dbReference type="SUPFAM" id="SSF102712">
    <property type="entry name" value="JAB1/MPN domain"/>
    <property type="match status" value="1"/>
</dbReference>
<evidence type="ECO:0000313" key="7">
    <source>
        <dbReference type="EMBL" id="AIG25660.1"/>
    </source>
</evidence>
<keyword evidence="8" id="KW-1185">Reference proteome</keyword>
<gene>
    <name evidence="7" type="ORF">BRLA_c013200</name>
</gene>
<dbReference type="Proteomes" id="UP000005850">
    <property type="component" value="Chromosome"/>
</dbReference>
<dbReference type="GO" id="GO:0046872">
    <property type="term" value="F:metal ion binding"/>
    <property type="evidence" value="ECO:0007669"/>
    <property type="project" value="UniProtKB-KW"/>
</dbReference>
<evidence type="ECO:0000313" key="8">
    <source>
        <dbReference type="Proteomes" id="UP000005850"/>
    </source>
</evidence>
<evidence type="ECO:0000259" key="6">
    <source>
        <dbReference type="Pfam" id="PF14464"/>
    </source>
</evidence>